<organism evidence="8 9">
    <name type="scientific">Denticeps clupeoides</name>
    <name type="common">denticle herring</name>
    <dbReference type="NCBI Taxonomy" id="299321"/>
    <lineage>
        <taxon>Eukaryota</taxon>
        <taxon>Metazoa</taxon>
        <taxon>Chordata</taxon>
        <taxon>Craniata</taxon>
        <taxon>Vertebrata</taxon>
        <taxon>Euteleostomi</taxon>
        <taxon>Actinopterygii</taxon>
        <taxon>Neopterygii</taxon>
        <taxon>Teleostei</taxon>
        <taxon>Clupei</taxon>
        <taxon>Clupeiformes</taxon>
        <taxon>Denticipitoidei</taxon>
        <taxon>Denticipitidae</taxon>
        <taxon>Denticeps</taxon>
    </lineage>
</organism>
<reference evidence="8" key="2">
    <citation type="submission" date="2025-09" db="UniProtKB">
        <authorList>
            <consortium name="Ensembl"/>
        </authorList>
    </citation>
    <scope>IDENTIFICATION</scope>
</reference>
<feature type="coiled-coil region" evidence="5">
    <location>
        <begin position="172"/>
        <end position="230"/>
    </location>
</feature>
<evidence type="ECO:0000313" key="8">
    <source>
        <dbReference type="Ensembl" id="ENSDCDP00010035996.1"/>
    </source>
</evidence>
<evidence type="ECO:0000256" key="5">
    <source>
        <dbReference type="SAM" id="Coils"/>
    </source>
</evidence>
<evidence type="ECO:0000313" key="9">
    <source>
        <dbReference type="Proteomes" id="UP000694580"/>
    </source>
</evidence>
<dbReference type="SUPFAM" id="SSF57850">
    <property type="entry name" value="RING/U-box"/>
    <property type="match status" value="1"/>
</dbReference>
<dbReference type="InterPro" id="IPR001841">
    <property type="entry name" value="Znf_RING"/>
</dbReference>
<sequence>MARESAVLENLRCSICTEFFTEPVTLSCEGQHTFCRSCIQASLNAGHGCCPECRTPIKKRTFKVNRILSNMVEELKGERGHRNVCAEHGEMLQIYCLTDKALVCLVCRDSRAHKGHKFQPLKEAAQQLKKKVQRDAPSTLALLREDISKVEKFVALQRSELNCSKERADRIKGQIRAQFKELVEELKKTEQEELRKVEQMKELVCMQENLTEMEKVLARAKERESSLQSALDCKDLSGVLLDWQKTSPLKGEHQGLSPSASFPRLSLRQNRLEVRQTKSLSFPPTRLSCSGPGSRYRM</sequence>
<keyword evidence="9" id="KW-1185">Reference proteome</keyword>
<reference evidence="8" key="1">
    <citation type="submission" date="2025-08" db="UniProtKB">
        <authorList>
            <consortium name="Ensembl"/>
        </authorList>
    </citation>
    <scope>IDENTIFICATION</scope>
</reference>
<dbReference type="PANTHER" id="PTHR24103">
    <property type="entry name" value="E3 UBIQUITIN-PROTEIN LIGASE TRIM"/>
    <property type="match status" value="1"/>
</dbReference>
<dbReference type="GeneTree" id="ENSGT00940000164374"/>
<keyword evidence="5" id="KW-0175">Coiled coil</keyword>
<dbReference type="Ensembl" id="ENSDCDT00010045318.1">
    <property type="protein sequence ID" value="ENSDCDP00010035996.1"/>
    <property type="gene ID" value="ENSDCDG00010023601.1"/>
</dbReference>
<dbReference type="Gene3D" id="3.30.40.10">
    <property type="entry name" value="Zinc/RING finger domain, C3HC4 (zinc finger)"/>
    <property type="match status" value="1"/>
</dbReference>
<dbReference type="InterPro" id="IPR050143">
    <property type="entry name" value="TRIM/RBCC"/>
</dbReference>
<dbReference type="PROSITE" id="PS50089">
    <property type="entry name" value="ZF_RING_2"/>
    <property type="match status" value="1"/>
</dbReference>
<dbReference type="Proteomes" id="UP000694580">
    <property type="component" value="Unplaced"/>
</dbReference>
<evidence type="ECO:0000256" key="3">
    <source>
        <dbReference type="ARBA" id="ARBA00022833"/>
    </source>
</evidence>
<dbReference type="SMART" id="SM00336">
    <property type="entry name" value="BBOX"/>
    <property type="match status" value="1"/>
</dbReference>
<keyword evidence="1" id="KW-0479">Metal-binding</keyword>
<feature type="domain" description="B box-type" evidence="7">
    <location>
        <begin position="80"/>
        <end position="121"/>
    </location>
</feature>
<keyword evidence="3" id="KW-0862">Zinc</keyword>
<dbReference type="AlphaFoldDB" id="A0AAY4CUM6"/>
<evidence type="ECO:0000256" key="1">
    <source>
        <dbReference type="ARBA" id="ARBA00022723"/>
    </source>
</evidence>
<protein>
    <submittedName>
        <fullName evidence="8">Uncharacterized protein</fullName>
    </submittedName>
</protein>
<dbReference type="Pfam" id="PF00643">
    <property type="entry name" value="zf-B_box"/>
    <property type="match status" value="1"/>
</dbReference>
<evidence type="ECO:0000256" key="2">
    <source>
        <dbReference type="ARBA" id="ARBA00022771"/>
    </source>
</evidence>
<dbReference type="InterPro" id="IPR000315">
    <property type="entry name" value="Znf_B-box"/>
</dbReference>
<dbReference type="SUPFAM" id="SSF57845">
    <property type="entry name" value="B-box zinc-binding domain"/>
    <property type="match status" value="1"/>
</dbReference>
<dbReference type="InterPro" id="IPR039503">
    <property type="entry name" value="BARD1_Znf-RING"/>
</dbReference>
<dbReference type="Pfam" id="PF14835">
    <property type="entry name" value="zf-RING_6"/>
    <property type="match status" value="1"/>
</dbReference>
<dbReference type="Gene3D" id="3.30.160.60">
    <property type="entry name" value="Classic Zinc Finger"/>
    <property type="match status" value="1"/>
</dbReference>
<dbReference type="GO" id="GO:0008270">
    <property type="term" value="F:zinc ion binding"/>
    <property type="evidence" value="ECO:0007669"/>
    <property type="project" value="UniProtKB-KW"/>
</dbReference>
<proteinExistence type="predicted"/>
<evidence type="ECO:0000256" key="4">
    <source>
        <dbReference type="PROSITE-ProRule" id="PRU00024"/>
    </source>
</evidence>
<name>A0AAY4CUM6_9TELE</name>
<dbReference type="InterPro" id="IPR013083">
    <property type="entry name" value="Znf_RING/FYVE/PHD"/>
</dbReference>
<dbReference type="CDD" id="cd19800">
    <property type="entry name" value="Bbox2_xNF7-like"/>
    <property type="match status" value="1"/>
</dbReference>
<accession>A0AAY4CUM6</accession>
<evidence type="ECO:0000259" key="7">
    <source>
        <dbReference type="PROSITE" id="PS50119"/>
    </source>
</evidence>
<dbReference type="PROSITE" id="PS50119">
    <property type="entry name" value="ZF_BBOX"/>
    <property type="match status" value="1"/>
</dbReference>
<evidence type="ECO:0000259" key="6">
    <source>
        <dbReference type="PROSITE" id="PS50089"/>
    </source>
</evidence>
<keyword evidence="2 4" id="KW-0863">Zinc-finger</keyword>
<feature type="domain" description="RING-type" evidence="6">
    <location>
        <begin position="13"/>
        <end position="54"/>
    </location>
</feature>